<dbReference type="EMBL" id="FCOE02000013">
    <property type="protein sequence ID" value="SAK73581.1"/>
    <property type="molecule type" value="Genomic_DNA"/>
</dbReference>
<dbReference type="InterPro" id="IPR032787">
    <property type="entry name" value="Prok-E2_D"/>
</dbReference>
<evidence type="ECO:0000313" key="1">
    <source>
        <dbReference type="EMBL" id="SAK73581.1"/>
    </source>
</evidence>
<organism evidence="1 2">
    <name type="scientific">Caballeronia pedi</name>
    <dbReference type="NCBI Taxonomy" id="1777141"/>
    <lineage>
        <taxon>Bacteria</taxon>
        <taxon>Pseudomonadati</taxon>
        <taxon>Pseudomonadota</taxon>
        <taxon>Betaproteobacteria</taxon>
        <taxon>Burkholderiales</taxon>
        <taxon>Burkholderiaceae</taxon>
        <taxon>Caballeronia</taxon>
    </lineage>
</organism>
<dbReference type="AlphaFoldDB" id="A0A158BUC1"/>
<reference evidence="1" key="1">
    <citation type="submission" date="2016-01" db="EMBL/GenBank/DDBJ databases">
        <authorList>
            <person name="Peeters C."/>
        </authorList>
    </citation>
    <scope>NUCLEOTIDE SEQUENCE [LARGE SCALE GENOMIC DNA]</scope>
    <source>
        <strain evidence="1">LMG 29323</strain>
    </source>
</reference>
<dbReference type="NCBIfam" id="TIGR03737">
    <property type="entry name" value="PRTRC_B"/>
    <property type="match status" value="1"/>
</dbReference>
<name>A0A158BUC1_9BURK</name>
<keyword evidence="2" id="KW-1185">Reference proteome</keyword>
<sequence>MKGLDIDSDRVDELAAVSAILLYGRQDRSAVYGTVHPVTQGKTGRATIGAGRPIDRMALIDCLRDLAQNAAPKAEFLPETVLAVSQEAVMWWCRPAMRRVFFDCQEIGRRSAVVPHPGLVFRAASNGFSVFALQEDSRPTPSSKLHEPPYFNTWDWGRICIGSAHVPKRIDVESIAGWESGFFQSAFTHPNHGNTRVSHPKGEFAFWKEMLDGNYGEQFPKEALVPMDTTLAELIASKKGDLK</sequence>
<dbReference type="InterPro" id="IPR022280">
    <property type="entry name" value="PRTRC_protein-B"/>
</dbReference>
<dbReference type="OrthoDB" id="8556159at2"/>
<dbReference type="Proteomes" id="UP000054911">
    <property type="component" value="Unassembled WGS sequence"/>
</dbReference>
<protein>
    <recommendedName>
        <fullName evidence="3">PRTRC system protein B</fullName>
    </recommendedName>
</protein>
<proteinExistence type="predicted"/>
<evidence type="ECO:0008006" key="3">
    <source>
        <dbReference type="Google" id="ProtNLM"/>
    </source>
</evidence>
<accession>A0A158BUC1</accession>
<evidence type="ECO:0000313" key="2">
    <source>
        <dbReference type="Proteomes" id="UP000054911"/>
    </source>
</evidence>
<gene>
    <name evidence="1" type="ORF">AWB80_04123</name>
</gene>
<comment type="caution">
    <text evidence="1">The sequence shown here is derived from an EMBL/GenBank/DDBJ whole genome shotgun (WGS) entry which is preliminary data.</text>
</comment>
<dbReference type="RefSeq" id="WP_061176522.1">
    <property type="nucleotide sequence ID" value="NZ_FCOE02000013.1"/>
</dbReference>
<dbReference type="STRING" id="1777141.AWB80_04123"/>
<dbReference type="Pfam" id="PF14460">
    <property type="entry name" value="Prok-E2_D"/>
    <property type="match status" value="1"/>
</dbReference>